<accession>A0A8H3LMY4</accession>
<name>A0A8H3LMY4_9GLOM</name>
<protein>
    <submittedName>
        <fullName evidence="1">Uncharacterized protein</fullName>
    </submittedName>
</protein>
<evidence type="ECO:0000313" key="2">
    <source>
        <dbReference type="Proteomes" id="UP000615446"/>
    </source>
</evidence>
<comment type="caution">
    <text evidence="1">The sequence shown here is derived from an EMBL/GenBank/DDBJ whole genome shotgun (WGS) entry which is preliminary data.</text>
</comment>
<evidence type="ECO:0000313" key="1">
    <source>
        <dbReference type="EMBL" id="GES89297.1"/>
    </source>
</evidence>
<organism evidence="1 2">
    <name type="scientific">Rhizophagus clarus</name>
    <dbReference type="NCBI Taxonomy" id="94130"/>
    <lineage>
        <taxon>Eukaryota</taxon>
        <taxon>Fungi</taxon>
        <taxon>Fungi incertae sedis</taxon>
        <taxon>Mucoromycota</taxon>
        <taxon>Glomeromycotina</taxon>
        <taxon>Glomeromycetes</taxon>
        <taxon>Glomerales</taxon>
        <taxon>Glomeraceae</taxon>
        <taxon>Rhizophagus</taxon>
    </lineage>
</organism>
<gene>
    <name evidence="1" type="ORF">RCL2_001620000</name>
</gene>
<sequence length="230" mass="27535">MENHWCTNGKIKKDIPNDIGHPLRDIHKYHNGYKAVEHLLGWSNIVKVVKLCLEPVISEDQVDDNNKQVFGDIEEYEEELYWSFIYYSLSGQEYKHLIKFYERPNSENDINNYGMKYKRLRMSDGQYIKRIIDKVSHRPNTPSQLMIVNIYEIVDYFFVHNYNDKIHIFALISKVIEDEYKCKYFTQFKSEEFIDVRCIDHCVGFAKIGSKYFIIDKENAFDDANWKNLE</sequence>
<dbReference type="OrthoDB" id="2350965at2759"/>
<dbReference type="Proteomes" id="UP000615446">
    <property type="component" value="Unassembled WGS sequence"/>
</dbReference>
<proteinExistence type="predicted"/>
<dbReference type="AlphaFoldDB" id="A0A8H3LMY4"/>
<dbReference type="EMBL" id="BLAL01000184">
    <property type="protein sequence ID" value="GES89297.1"/>
    <property type="molecule type" value="Genomic_DNA"/>
</dbReference>
<reference evidence="1" key="1">
    <citation type="submission" date="2019-10" db="EMBL/GenBank/DDBJ databases">
        <title>Conservation and host-specific expression of non-tandemly repeated heterogenous ribosome RNA gene in arbuscular mycorrhizal fungi.</title>
        <authorList>
            <person name="Maeda T."/>
            <person name="Kobayashi Y."/>
            <person name="Nakagawa T."/>
            <person name="Ezawa T."/>
            <person name="Yamaguchi K."/>
            <person name="Bino T."/>
            <person name="Nishimoto Y."/>
            <person name="Shigenobu S."/>
            <person name="Kawaguchi M."/>
        </authorList>
    </citation>
    <scope>NUCLEOTIDE SEQUENCE</scope>
    <source>
        <strain evidence="1">HR1</strain>
    </source>
</reference>